<dbReference type="OrthoDB" id="7869552at2759"/>
<dbReference type="VEuPathDB" id="VectorBase:SCAU007380"/>
<feature type="compositionally biased region" description="Low complexity" evidence="1">
    <location>
        <begin position="796"/>
        <end position="815"/>
    </location>
</feature>
<dbReference type="EnsemblMetazoa" id="SCAU007380-RA">
    <property type="protein sequence ID" value="SCAU007380-PA"/>
    <property type="gene ID" value="SCAU007380"/>
</dbReference>
<organism evidence="2 3">
    <name type="scientific">Stomoxys calcitrans</name>
    <name type="common">Stable fly</name>
    <name type="synonym">Conops calcitrans</name>
    <dbReference type="NCBI Taxonomy" id="35570"/>
    <lineage>
        <taxon>Eukaryota</taxon>
        <taxon>Metazoa</taxon>
        <taxon>Ecdysozoa</taxon>
        <taxon>Arthropoda</taxon>
        <taxon>Hexapoda</taxon>
        <taxon>Insecta</taxon>
        <taxon>Pterygota</taxon>
        <taxon>Neoptera</taxon>
        <taxon>Endopterygota</taxon>
        <taxon>Diptera</taxon>
        <taxon>Brachycera</taxon>
        <taxon>Muscomorpha</taxon>
        <taxon>Muscoidea</taxon>
        <taxon>Muscidae</taxon>
        <taxon>Stomoxys</taxon>
    </lineage>
</organism>
<evidence type="ECO:0000313" key="3">
    <source>
        <dbReference type="Proteomes" id="UP000095300"/>
    </source>
</evidence>
<reference evidence="2" key="1">
    <citation type="submission" date="2020-05" db="UniProtKB">
        <authorList>
            <consortium name="EnsemblMetazoa"/>
        </authorList>
    </citation>
    <scope>IDENTIFICATION</scope>
    <source>
        <strain evidence="2">USDA</strain>
    </source>
</reference>
<keyword evidence="3" id="KW-1185">Reference proteome</keyword>
<dbReference type="Proteomes" id="UP000095300">
    <property type="component" value="Unassembled WGS sequence"/>
</dbReference>
<dbReference type="KEGG" id="scac:106082418"/>
<feature type="region of interest" description="Disordered" evidence="1">
    <location>
        <begin position="740"/>
        <end position="815"/>
    </location>
</feature>
<protein>
    <submittedName>
        <fullName evidence="2">Uncharacterized protein</fullName>
    </submittedName>
</protein>
<proteinExistence type="predicted"/>
<dbReference type="AlphaFoldDB" id="A0A1I8PES3"/>
<gene>
    <name evidence="2" type="primary">106082418</name>
</gene>
<name>A0A1I8PES3_STOCA</name>
<evidence type="ECO:0000313" key="2">
    <source>
        <dbReference type="EnsemblMetazoa" id="SCAU007380-PA"/>
    </source>
</evidence>
<accession>A0A1I8PES3</accession>
<feature type="compositionally biased region" description="Polar residues" evidence="1">
    <location>
        <begin position="759"/>
        <end position="787"/>
    </location>
</feature>
<evidence type="ECO:0000256" key="1">
    <source>
        <dbReference type="SAM" id="MobiDB-lite"/>
    </source>
</evidence>
<sequence>MSSNKGRSIFTLGDPPRTSAVSKLKERKKSDPFAKDPFKIQSFNFHYAERPQFPMTTMKPKTSETDQKSCDSFYYNQNFAKSSNDVRRSHNLEKPLSNLAKFHQYRRRKYLQNYSAQSQSSLRSEQTDVLASRDAFFYGRPASSYSQILARPSSNVQTSLLKRSNTDYFRQGESRYGFESKTSPSLANDSLRVQISIDHLKQGNSLNTRRRSLPENILAAKKSSFHIPTEHEKRAREAMTNYEKKKKLAVSSNCSGSFCNQTSLRNGPSTCWSNTNAHYTTKVSDLRTHALSMQGRSKTQTSLGHGTLNFQESQAAKTQGLPMLGTLGRSNTFSLKNGSSTSKTNDTISITKKASQASNFKTNLLTKPETLGWYDNQSSLKNGTFLTKSNPITHLESFKTQSNLNATNDSQSSKLKTHMLSKAATLESTNTPSTLKNGPSSWWITKTTPLIQPQPSFGNFEAHALPKPETLENLKTLSTLKNDPLTNWTTESNPITHVQSPSSNLQTLALSKPQTLTSSYTQTLLNNGPSTIWTSKSNPITHVQSPSSKFQTLALSKPQTLTRSNTQTLLKNGPSTSSICSKKKRSGCEININIKSLDDDAISDNVTIQIQKEPSINDLNSPHKNPSRHSKMSSNIKLNINSSTKSLEIKRKLSNENNMDEKGLFSQNFSPTKGTTISGNKERKKLCSLTSSNVFLGKTSNYNFHQRDSLESNCNWKDIRRERLNTLNSIYAPTQSIAAVKKKSPRPIKTSKDKLPSFLTWSEGNNLQAKQRSTNERLSPTTTNSAPTPVGKDLRTSPSYSTENTSSSPPNGSWF</sequence>
<feature type="region of interest" description="Disordered" evidence="1">
    <location>
        <begin position="1"/>
        <end position="35"/>
    </location>
</feature>